<keyword evidence="6 9" id="KW-1133">Transmembrane helix</keyword>
<feature type="domain" description="Cadherin" evidence="10">
    <location>
        <begin position="4093"/>
        <end position="4174"/>
    </location>
</feature>
<evidence type="ECO:0000313" key="12">
    <source>
        <dbReference type="Proteomes" id="UP001519460"/>
    </source>
</evidence>
<feature type="domain" description="Cadherin" evidence="10">
    <location>
        <begin position="4711"/>
        <end position="4817"/>
    </location>
</feature>
<feature type="domain" description="Cadherin" evidence="10">
    <location>
        <begin position="470"/>
        <end position="572"/>
    </location>
</feature>
<feature type="domain" description="Cadherin" evidence="10">
    <location>
        <begin position="2541"/>
        <end position="2643"/>
    </location>
</feature>
<feature type="domain" description="Cadherin" evidence="10">
    <location>
        <begin position="1912"/>
        <end position="2014"/>
    </location>
</feature>
<name>A0ABD0K5T3_9CAEN</name>
<dbReference type="GO" id="GO:0016020">
    <property type="term" value="C:membrane"/>
    <property type="evidence" value="ECO:0007669"/>
    <property type="project" value="UniProtKB-SubCell"/>
</dbReference>
<dbReference type="GO" id="GO:0007155">
    <property type="term" value="P:cell adhesion"/>
    <property type="evidence" value="ECO:0007669"/>
    <property type="project" value="UniProtKB-KW"/>
</dbReference>
<dbReference type="GO" id="GO:0005509">
    <property type="term" value="F:calcium ion binding"/>
    <property type="evidence" value="ECO:0007669"/>
    <property type="project" value="UniProtKB-UniRule"/>
</dbReference>
<feature type="domain" description="Cadherin" evidence="10">
    <location>
        <begin position="4494"/>
        <end position="4602"/>
    </location>
</feature>
<feature type="domain" description="Cadherin" evidence="10">
    <location>
        <begin position="31"/>
        <end position="146"/>
    </location>
</feature>
<feature type="domain" description="Cadherin" evidence="10">
    <location>
        <begin position="3672"/>
        <end position="3780"/>
    </location>
</feature>
<protein>
    <recommendedName>
        <fullName evidence="10">Cadherin domain-containing protein</fullName>
    </recommendedName>
</protein>
<feature type="domain" description="Cadherin" evidence="10">
    <location>
        <begin position="1328"/>
        <end position="1429"/>
    </location>
</feature>
<feature type="domain" description="Cadherin" evidence="10">
    <location>
        <begin position="2435"/>
        <end position="2539"/>
    </location>
</feature>
<evidence type="ECO:0000256" key="6">
    <source>
        <dbReference type="ARBA" id="ARBA00022989"/>
    </source>
</evidence>
<dbReference type="SUPFAM" id="SSF49313">
    <property type="entry name" value="Cadherin-like"/>
    <property type="match status" value="47"/>
</dbReference>
<feature type="domain" description="Cadherin" evidence="10">
    <location>
        <begin position="4818"/>
        <end position="4937"/>
    </location>
</feature>
<evidence type="ECO:0000259" key="10">
    <source>
        <dbReference type="PROSITE" id="PS50268"/>
    </source>
</evidence>
<feature type="domain" description="Cadherin" evidence="10">
    <location>
        <begin position="1597"/>
        <end position="1714"/>
    </location>
</feature>
<feature type="domain" description="Cadherin" evidence="10">
    <location>
        <begin position="2015"/>
        <end position="2126"/>
    </location>
</feature>
<keyword evidence="7 9" id="KW-0472">Membrane</keyword>
<feature type="domain" description="Cadherin" evidence="10">
    <location>
        <begin position="2644"/>
        <end position="2753"/>
    </location>
</feature>
<keyword evidence="12" id="KW-1185">Reference proteome</keyword>
<dbReference type="InterPro" id="IPR015919">
    <property type="entry name" value="Cadherin-like_sf"/>
</dbReference>
<dbReference type="InterPro" id="IPR020894">
    <property type="entry name" value="Cadherin_CS"/>
</dbReference>
<sequence>MRIQVCDLGGLCNVTVAKISVRTNRFPPVLDPNRYDRTIPETWPYGLPIFDVNATDSDAAPPNNQFRFSLQAAPQGDSLYDFCFGINAVDGVIFAKQPLYPTFENPCDRSQYSFQVVATDLGTPALTSTAAPVNIIVTKNSNPPRFLQDIYRTNFDDTEQMGYTVQRVSADDPDAAPFNVLSYNAIGDDDATAYFSISQVDNNNVVVTLQTSVQNSGKDFYRLRLLVEDSGLPTLTGTAVVEITINRNLNPPSFNPTTYPVTIDEDQQLGLTIGTVTATDPDSPKPGAGEVEYSVQSGSDGADYFTVDPLTGEIQVYRDLTADGQNNQNYELYVEVRDRGNPSQAGTNTATVLVTVNRNLNCPTLTTLPAEITINETDTGIIFTAQAQDNDNTVRFSTPRFTIVGDGANGIFFVNQNTGEISVTGGLATQQDRVYKLQVIVNDGFCLDPDQRTLTVNVNRNLRPPRWTGAGPSFTRQILETFDVTQTVIILTAEDDDTGFGSQVRYEFEPNSPHQDLFIINPTTGATNLRRTMVGLTGRVYQMNIRAVDDGGLSTSGTLTVTVLRNDFAPVITNLPTNRTVRSDVSTNQQLFQCQSSDDDSQDNENDQQFSTVNYRLVGEGRAVSIFQVDAANCILTLRTPLTTDTAEMYTVLIEAYDLAGAATKSSTATFTVYVDRNLQPPVFRTISYSQTILEIQDVYDPFLQVDAVDNDAPPYNVITYEAVSTGDATVLDYFGVNANGGLICLQSQWLYPDDTRTRFEYGIILRDNGGQVSARTATVSVTVIRNTAPVYTGEPYSRTIQETASDNSLVFTPTVRETDTRDPFNRLSFSLIGDDSAAAFFDVNPSTGAVTVKPNSNLGTDSGTSYKVRVRVEDGGTPPLSDTTVVSVTVSRNNFDPTFGGNLERRIPFNTPVGSLIVDVNATDLDNQGPEAQLTYSIVDGHTFRNREYFIVLPGTGELILRENQDLADVDSFTIRMRATDNGVPRRSGDVIVTVIIEKDPDQLTCGQTPYRFSTSETSGVDTFLGTVNAGPGTVQYSVVGYPPGDTYFKLDADPLSGRVLVASGLKADPAQLKDYVLLVQATRSVVSTQTVTCTVSISVTRNPSTPDWALPSYDVSIPDTTPTGEIIGTIQATDADGDSITYSILSGTPTARPFYLHPSTGNVTLVESQRNTNTDTYVLNVRASDVRGADSKFVDTTFTVRILRDRADPQFSASLYQFQNIREDSSTGTSIGRVTASDSDLKGQLVFEVIGNSTAPGLFRLGPSVSSGPTSATASVEVRDGPYLRRDQSSSYILNLIVYDSAYPDKRDTSEVLITMRRNLNAPQLNNTNYRVTIPDSTPAGMFIYKDISASDIDNDVLLFEIIGGLRREYYDISPRTGYVSLARSLIGTTHSEDQLTVRVRDQRQPEQFDTATLTVTITRDDFPPRFTNLPRTTGVTFATQIPSVIYTVTAVDQDLEERINYELVGNFPAPSYFYVDNARGTVTLNASLVADSLQLEEYTLKFIAYDTRYPTNQATSSLTVTLNRNPNPPTCNPASITTTLDKQALPGDVLANITATDPEGFTVVASDQGRPTPQTCTTTVQFTLGTDLPPFFRPSNSYTWGIEKDAFSTGAVYTGVDGADNDLQGSLVYEVTGSLSAPRYFSVDTATARISISRDLNDDIRTQYQLLIAVYDSVRPSNRATATVTISVDRNPNPPTVNPGQVTISELTPVFTNIFNVTASDNGDGETLRYRLEASPTSLAGLRYFWIDPDTGFVRVQASLKDNSRVDTTYSLTVVVNDQSLPPKEASAPLTIIVQRNKNTPFFVTTPYRLTISEKSATGSVVYTTVEARDTDLRESIAYEVVGNGAAPYFFSVDRSNGDITLLNDLRTDTALTYTLRIRAYDTAYPEDYVEENVLFTVTRNEDGPEFNYPTPISVTIEETEPVGRIITIVNATDNSGQDILTFTATTDTDTLQLFSLDPYTGAVSVKTSLYNLPKDTYTMNVVVTDNGVQPRTGTVQVFININRYPGNPVISPDPCRTSVSENLGTGSRLLSPVISSTDSNTAGVLRYRVDGEYPAQYIFDVNPSTGAVTTLRHLRYDTLGESQYLLRVIVYDTLRPQRTDTVTCTISIIRNSNTPQWDLPRYQKSIPEDQPYISDILNVTATDQDPGDVISYRIVDEQIQRDFSSSPSQYFQINTETGTLMLVRSVKDTNINRFLITVEACDNGIPQRCINTTVQIDITRIRPVISCGGSLTNSINENDPIGTQVLDVDGQSNQQLDTLVYELLYPNPIALSIDSTTGRVTLAEAIADDAETTVTVRVEVYDRAQPDRRTTCTGTIFISRNTEGPVFTESVYRTTISEYHPLLEQVINTTAIDRDGDTVYYSIIGSNQPRIGDIFYMDPLTGVFILRTSLEGTTTTFYNITVQATDNAPINLKQDIALVYITVELDAYPQFSPPYIVPLSELQPIGALVRQITATDSDQEGVILYEADGLYPAESFFAINQTTGLITVTGDLKQDPLQLSTYLLRVIAYDSPHPARQATATVTLSVTRDPNNPIFQPNSNYFETVDETAPISTVVVPVRATDADQDPITYSIVTPGDENASEFFFMDPTSGDISVKKDLRQANDSYQFQVFASDGRGTGSFASVRINVRRIPGDQPPQFEGTPYNIPINKYQAQNTPLRTVRCTDPDLNQAQETSRIQYNLVGFSPGSDYFALATDTGTITLIQPLSDDNFGNRVYTLVVECYDSQNPDLTTQTTVVITVDRNPNCPRFISNSYSMGINENYLPQTFVLQVNATDDDGDIVSYYIDQTTPGGSAAAQFFFVSASTGEIYVRDSLQNAAASYSFDVSAYDNGIPQCQRRVRVTITIQRDAGAPFCNNNNQQLAPISENVPNNTRVHGFIGSDGDIQGTLEFTQAGDALAWGYFSLTPDGQVFTRRSLASTRTSRFELQVAVADSFYPRNYGYCRVTVIVSHNVGVPRFTPTSRTISIFEYEPPGFNFLNVTATDPDNDRITYSLVGGSDDEQFFSVDGDDGRLFLRQSLSLSTTSFYTFEVIGTDSRLGVTNTGTVTVSVNVQRDQRPVCIGLPRTVPRNENDVAGTFVAQLQASDGNQLGGLVFNAIGEAAAPSMFNVNASGYVSVKADLILDTTRLAIPTVRTTCTLSISVSRNPNPPEFTQNPYGATLNINTQPGDVVATVRATDRDGDTPTYYILSGDSSYFVLDPNSGAVTLVKQLDSILSGSLRLRVQARDRPLLGLTDEADVIFSLSLQPNLPRFINNPPYSAGSVQERVPIGTAVFTQVSAVDSDLQGNLTYAVRGDFPADYFFTIDSNTGIVRVAQDLTTDSLSRGTYVLRIIAYDSSFPDQTAETTVTIPVQHNPSGPIFSGVYERTISERHALGDPIFNFTARDDDGDSLTYTLIRDNNGQDALQYFYVQRTTGLMYLWRSLESASQPRYEMTVRVADSGRPTRTADVTATVIISQVNPPRFTPPTAPPVSVEESRPIDRFVYDVNANIIPNPVGSIKYRLVGTGLGPYYFKIDENTGVISVKNNLTTSCDPTYTLEVQAYDDAFPDVTGTFTLTVNMIRNQNQPRLTIDQGGINEQTEPGSVILTAVATDADTLDTLTFSLTGSSECQRLFFLNPQTGQLYLAAQNTELTSTSYRCTIRVTDNGCTARFAEDEVIIPVSTEPAPSFTFPSYTARVDENNGVGTSLLTVTATKTPTRGVIMYEIVGDYPGQSFFAINNRTGEVTIDRDLRLDSLKQGSYVVRIEAYDSAFPRIRQSTTLTVTVDRNIYGPIANPVSVTIPETTDPGTWSFIVNATDRDSNVLTCSIVSNQKAQEYFRVDPRTCVLSLTKSLTLDPDNTNPYLVTIRITDDGQPPKTSDVTVTVNVPRDIFDPRFLNLPETRTIPEGQAPGTLVLDVNAQDNDRQSQIRCDMVGDYPSSLFFAVDPNTCAVTVLREPALDPEGRETYVVRIRAYDIAWPDNYVEDTLTIRVQRNVNPPRFGLDRYSFPLSDTTPPGTNVYNLTASDGDDDVLRFYATSTDPEFLRTFYVNGNGAIVLLRPLESTDDIFTFGVGVSDDRSPPKTDDAQVTVTIQHPPGGPPTFLGTPFVNDVRLDTSGRIVYNLKPLRNAGNYFSMNPSTGALTLIRRLTEDADRPQTYVMLVEAYDSAVPEEVVSEPIYITVSRNNYDPDFAVTSYTGRVYDFDPVGTSVGQVTATDNDPQAPENTIIYRLSDSRNPLDYFTIDPYSGLVTVAKRLSDTPLDNPPNSYRLYITATDSSAEPREATVPMDVTVIRNTAPFFPGTRLYDRTVGDETAIGSTIVTVAAQDNDDSNTQNGQIFYEIVESGVRSTFNIDPDTGGIYTVRSMQDVSRTTWDFTVKVSDKGIPAKTATTPVTFTITTTAPIRFVPARVVVQQVENAPVNTLITDDLSATDPLNNELCYSIEGDGQAREYFTINNRTAQIYLAKPFTEDRLKATAYVIRVAAIRCGDEDSKTYGFVEVNVNRNPTRPVFNGEFVFNIFENQPLGQTFGNVSAVDPDTGDAGRLTYSITAAGSSPSYGVDYFYINPTNGDLSVKTSLTQDSTVQYLINVKARDAGSPVREGEIRATINVARNPNPPRFTRSSYYREIEENFAVNGDLLTVTATDKDGDRVSYSIVRDTQDALYFNIDDNGVLTLARSVLNDPTTLYEFRVQASDNREPPGLDVATVLVNVTRNKNAPTFGVQYFNKSISEYHEFMTSVHQVIATDNDPSDSPSGRIRYSMTATNLIAAQFTATNYFTISPTSGTILLARDLKTDIAPDAVRLVIVATDGAITPKSASTTVDVYIVRNLFAPRFFNAPYEKRESPGTGLGVPILTVSATDDDTGVELNKDTPNAEIEYLVVEGPNSRYFQIDGDGQVSKRRTINLVADGDVNLFFQVMVRDKSWKPKSTIANVTITVTISRTTAGKLGFDRPTYFLQIPENQVANTEVTELKVENQGERRVQCRILSEVPNLDYFSIDYTVGHKNCILILRKNLDREVHNRHVVNVDVIFEGDEQPTRRKRQAANNASLYVFNVWQETQVVIDVLDINDNSPKWEYPVYPNQTLSTPRGTRDKYIGAISRDAKPQTPATDLDLGNNGTVEYDMANTFDVPFDIVQDSGALYTTDQFTSEFVNVPVPPRQYTFRIVARDLGDPFQATPTDVIINIIEDVNRFILPVNGMKRAEVLPKQEDIRRRLQEETGMVIIIEEVVGKRSLQSNNNIQTLADSTDIVFVVGYPNNDYTLINATSKTAEDLLLSEGKQTVITTVIGNELNKEVDNIRLPFGQTVIVRTMITKSYIWFTDDPWAPLVALAGIIILLAIAAIIYLIFSNSRYMKFINQYRIYQSTYDNPDFVEPPSFLREYETQSLNMYVPPDEVLHSYGEIGLRLQGDGLVDVQHTSHDPGVAAAVNPVYQSEPQGAQALEPQPQQVVYPESTTIL</sequence>
<evidence type="ECO:0000256" key="9">
    <source>
        <dbReference type="SAM" id="Phobius"/>
    </source>
</evidence>
<feature type="domain" description="Cadherin" evidence="10">
    <location>
        <begin position="3156"/>
        <end position="3255"/>
    </location>
</feature>
<feature type="domain" description="Cadherin" evidence="10">
    <location>
        <begin position="2122"/>
        <end position="2222"/>
    </location>
</feature>
<feature type="domain" description="Cadherin" evidence="10">
    <location>
        <begin position="364"/>
        <end position="474"/>
    </location>
</feature>
<feature type="domain" description="Cadherin" evidence="10">
    <location>
        <begin position="2332"/>
        <end position="2435"/>
    </location>
</feature>
<feature type="transmembrane region" description="Helical" evidence="9">
    <location>
        <begin position="5306"/>
        <end position="5329"/>
    </location>
</feature>
<feature type="domain" description="Cadherin" evidence="10">
    <location>
        <begin position="908"/>
        <end position="1013"/>
    </location>
</feature>
<evidence type="ECO:0000256" key="5">
    <source>
        <dbReference type="ARBA" id="ARBA00022889"/>
    </source>
</evidence>
<feature type="domain" description="Cadherin" evidence="10">
    <location>
        <begin position="3363"/>
        <end position="3466"/>
    </location>
</feature>
<keyword evidence="5" id="KW-0130">Cell adhesion</keyword>
<feature type="domain" description="Cadherin" evidence="10">
    <location>
        <begin position="573"/>
        <end position="684"/>
    </location>
</feature>
<dbReference type="InterPro" id="IPR050971">
    <property type="entry name" value="Cadherin-domain_protein"/>
</dbReference>
<feature type="domain" description="Cadherin" evidence="10">
    <location>
        <begin position="3258"/>
        <end position="3363"/>
    </location>
</feature>
<dbReference type="PROSITE" id="PS50268">
    <property type="entry name" value="CADHERIN_2"/>
    <property type="match status" value="47"/>
</dbReference>
<feature type="domain" description="Cadherin" evidence="10">
    <location>
        <begin position="2860"/>
        <end position="2961"/>
    </location>
</feature>
<keyword evidence="3" id="KW-0677">Repeat</keyword>
<feature type="domain" description="Cadherin" evidence="10">
    <location>
        <begin position="3775"/>
        <end position="3878"/>
    </location>
</feature>
<feature type="domain" description="Cadherin" evidence="10">
    <location>
        <begin position="685"/>
        <end position="792"/>
    </location>
</feature>
<organism evidence="11 12">
    <name type="scientific">Batillaria attramentaria</name>
    <dbReference type="NCBI Taxonomy" id="370345"/>
    <lineage>
        <taxon>Eukaryota</taxon>
        <taxon>Metazoa</taxon>
        <taxon>Spiralia</taxon>
        <taxon>Lophotrochozoa</taxon>
        <taxon>Mollusca</taxon>
        <taxon>Gastropoda</taxon>
        <taxon>Caenogastropoda</taxon>
        <taxon>Sorbeoconcha</taxon>
        <taxon>Cerithioidea</taxon>
        <taxon>Batillariidae</taxon>
        <taxon>Batillaria</taxon>
    </lineage>
</organism>
<feature type="domain" description="Cadherin" evidence="10">
    <location>
        <begin position="4175"/>
        <end position="4283"/>
    </location>
</feature>
<feature type="domain" description="Cadherin" evidence="10">
    <location>
        <begin position="5091"/>
        <end position="5179"/>
    </location>
</feature>
<proteinExistence type="predicted"/>
<feature type="domain" description="Cadherin" evidence="10">
    <location>
        <begin position="1223"/>
        <end position="1327"/>
    </location>
</feature>
<feature type="domain" description="Cadherin" evidence="10">
    <location>
        <begin position="2962"/>
        <end position="3063"/>
    </location>
</feature>
<dbReference type="SMART" id="SM00112">
    <property type="entry name" value="CA"/>
    <property type="match status" value="43"/>
</dbReference>
<feature type="domain" description="Cadherin" evidence="10">
    <location>
        <begin position="3468"/>
        <end position="3571"/>
    </location>
</feature>
<feature type="domain" description="Cadherin" evidence="10">
    <location>
        <begin position="3578"/>
        <end position="3671"/>
    </location>
</feature>
<dbReference type="EMBL" id="JACVVK020000247">
    <property type="protein sequence ID" value="KAK7482291.1"/>
    <property type="molecule type" value="Genomic_DNA"/>
</dbReference>
<evidence type="ECO:0000256" key="4">
    <source>
        <dbReference type="ARBA" id="ARBA00022837"/>
    </source>
</evidence>
<dbReference type="Proteomes" id="UP001519460">
    <property type="component" value="Unassembled WGS sequence"/>
</dbReference>
<evidence type="ECO:0000313" key="11">
    <source>
        <dbReference type="EMBL" id="KAK7482291.1"/>
    </source>
</evidence>
<gene>
    <name evidence="11" type="ORF">BaRGS_00026419</name>
</gene>
<dbReference type="PANTHER" id="PTHR24025:SF23">
    <property type="entry name" value="NEURAL-CADHERIN"/>
    <property type="match status" value="1"/>
</dbReference>
<keyword evidence="2 9" id="KW-0812">Transmembrane</keyword>
<feature type="domain" description="Cadherin" evidence="10">
    <location>
        <begin position="255"/>
        <end position="365"/>
    </location>
</feature>
<dbReference type="PROSITE" id="PS00232">
    <property type="entry name" value="CADHERIN_1"/>
    <property type="match status" value="1"/>
</dbReference>
<dbReference type="CDD" id="cd11304">
    <property type="entry name" value="Cadherin_repeat"/>
    <property type="match status" value="47"/>
</dbReference>
<feature type="domain" description="Cadherin" evidence="10">
    <location>
        <begin position="1430"/>
        <end position="1538"/>
    </location>
</feature>
<feature type="domain" description="Cadherin" evidence="10">
    <location>
        <begin position="3984"/>
        <end position="4085"/>
    </location>
</feature>
<evidence type="ECO:0000256" key="7">
    <source>
        <dbReference type="ARBA" id="ARBA00023136"/>
    </source>
</evidence>
<keyword evidence="4 8" id="KW-0106">Calcium</keyword>
<feature type="domain" description="Cadherin" evidence="10">
    <location>
        <begin position="4933"/>
        <end position="5057"/>
    </location>
</feature>
<reference evidence="11 12" key="1">
    <citation type="journal article" date="2023" name="Sci. Data">
        <title>Genome assembly of the Korean intertidal mud-creeper Batillaria attramentaria.</title>
        <authorList>
            <person name="Patra A.K."/>
            <person name="Ho P.T."/>
            <person name="Jun S."/>
            <person name="Lee S.J."/>
            <person name="Kim Y."/>
            <person name="Won Y.J."/>
        </authorList>
    </citation>
    <scope>NUCLEOTIDE SEQUENCE [LARGE SCALE GENOMIC DNA]</scope>
    <source>
        <strain evidence="11">Wonlab-2016</strain>
    </source>
</reference>
<evidence type="ECO:0000256" key="3">
    <source>
        <dbReference type="ARBA" id="ARBA00022737"/>
    </source>
</evidence>
<evidence type="ECO:0000256" key="1">
    <source>
        <dbReference type="ARBA" id="ARBA00004370"/>
    </source>
</evidence>
<dbReference type="Pfam" id="PF00028">
    <property type="entry name" value="Cadherin"/>
    <property type="match status" value="27"/>
</dbReference>
<evidence type="ECO:0000256" key="2">
    <source>
        <dbReference type="ARBA" id="ARBA00022692"/>
    </source>
</evidence>
<feature type="domain" description="Cadherin" evidence="10">
    <location>
        <begin position="147"/>
        <end position="254"/>
    </location>
</feature>
<feature type="domain" description="Cadherin" evidence="10">
    <location>
        <begin position="2238"/>
        <end position="2331"/>
    </location>
</feature>
<comment type="subcellular location">
    <subcellularLocation>
        <location evidence="1">Membrane</location>
    </subcellularLocation>
</comment>
<feature type="domain" description="Cadherin" evidence="10">
    <location>
        <begin position="4400"/>
        <end position="4494"/>
    </location>
</feature>
<dbReference type="PANTHER" id="PTHR24025">
    <property type="entry name" value="DESMOGLEIN FAMILY MEMBER"/>
    <property type="match status" value="1"/>
</dbReference>
<feature type="domain" description="Cadherin" evidence="10">
    <location>
        <begin position="3879"/>
        <end position="3983"/>
    </location>
</feature>
<feature type="domain" description="Cadherin" evidence="10">
    <location>
        <begin position="1008"/>
        <end position="1115"/>
    </location>
</feature>
<evidence type="ECO:0000256" key="8">
    <source>
        <dbReference type="PROSITE-ProRule" id="PRU00043"/>
    </source>
</evidence>
<dbReference type="PRINTS" id="PR00205">
    <property type="entry name" value="CADHERIN"/>
</dbReference>
<feature type="domain" description="Cadherin" evidence="10">
    <location>
        <begin position="4603"/>
        <end position="4703"/>
    </location>
</feature>
<feature type="domain" description="Cadherin" evidence="10">
    <location>
        <begin position="1111"/>
        <end position="1213"/>
    </location>
</feature>
<comment type="caution">
    <text evidence="11">The sequence shown here is derived from an EMBL/GenBank/DDBJ whole genome shotgun (WGS) entry which is preliminary data.</text>
</comment>
<feature type="domain" description="Cadherin" evidence="10">
    <location>
        <begin position="1699"/>
        <end position="1806"/>
    </location>
</feature>
<dbReference type="Gene3D" id="2.60.40.60">
    <property type="entry name" value="Cadherins"/>
    <property type="match status" value="46"/>
</dbReference>
<feature type="domain" description="Cadherin" evidence="10">
    <location>
        <begin position="793"/>
        <end position="900"/>
    </location>
</feature>
<dbReference type="InterPro" id="IPR002126">
    <property type="entry name" value="Cadherin-like_dom"/>
</dbReference>
<accession>A0ABD0K5T3</accession>
<feature type="domain" description="Cadherin" evidence="10">
    <location>
        <begin position="2754"/>
        <end position="2869"/>
    </location>
</feature>
<feature type="domain" description="Cadherin" evidence="10">
    <location>
        <begin position="1807"/>
        <end position="1910"/>
    </location>
</feature>
<feature type="domain" description="Cadherin" evidence="10">
    <location>
        <begin position="4285"/>
        <end position="4393"/>
    </location>
</feature>